<dbReference type="InParanoid" id="A0A2R6R0J1"/>
<gene>
    <name evidence="3" type="ORF">CEY00_Acc12856</name>
</gene>
<dbReference type="OrthoDB" id="1431686at2759"/>
<dbReference type="Proteomes" id="UP000241394">
    <property type="component" value="Chromosome LG11"/>
</dbReference>
<proteinExistence type="predicted"/>
<keyword evidence="4" id="KW-1185">Reference proteome</keyword>
<name>A0A2R6R0J1_ACTCC</name>
<dbReference type="EMBL" id="NKQK01000011">
    <property type="protein sequence ID" value="PSS18151.1"/>
    <property type="molecule type" value="Genomic_DNA"/>
</dbReference>
<dbReference type="STRING" id="1590841.A0A2R6R0J1"/>
<feature type="chain" id="PRO_5015343752" evidence="2">
    <location>
        <begin position="29"/>
        <end position="98"/>
    </location>
</feature>
<reference evidence="3 4" key="1">
    <citation type="submission" date="2017-07" db="EMBL/GenBank/DDBJ databases">
        <title>An improved, manually edited Actinidia chinensis var. chinensis (kiwifruit) genome highlights the challenges associated with draft genomes and gene prediction in plants.</title>
        <authorList>
            <person name="Pilkington S."/>
            <person name="Crowhurst R."/>
            <person name="Hilario E."/>
            <person name="Nardozza S."/>
            <person name="Fraser L."/>
            <person name="Peng Y."/>
            <person name="Gunaseelan K."/>
            <person name="Simpson R."/>
            <person name="Tahir J."/>
            <person name="Deroles S."/>
            <person name="Templeton K."/>
            <person name="Luo Z."/>
            <person name="Davy M."/>
            <person name="Cheng C."/>
            <person name="Mcneilage M."/>
            <person name="Scaglione D."/>
            <person name="Liu Y."/>
            <person name="Zhang Q."/>
            <person name="Datson P."/>
            <person name="De Silva N."/>
            <person name="Gardiner S."/>
            <person name="Bassett H."/>
            <person name="Chagne D."/>
            <person name="Mccallum J."/>
            <person name="Dzierzon H."/>
            <person name="Deng C."/>
            <person name="Wang Y.-Y."/>
            <person name="Barron N."/>
            <person name="Manako K."/>
            <person name="Bowen J."/>
            <person name="Foster T."/>
            <person name="Erridge Z."/>
            <person name="Tiffin H."/>
            <person name="Waite C."/>
            <person name="Davies K."/>
            <person name="Grierson E."/>
            <person name="Laing W."/>
            <person name="Kirk R."/>
            <person name="Chen X."/>
            <person name="Wood M."/>
            <person name="Montefiori M."/>
            <person name="Brummell D."/>
            <person name="Schwinn K."/>
            <person name="Catanach A."/>
            <person name="Fullerton C."/>
            <person name="Li D."/>
            <person name="Meiyalaghan S."/>
            <person name="Nieuwenhuizen N."/>
            <person name="Read N."/>
            <person name="Prakash R."/>
            <person name="Hunter D."/>
            <person name="Zhang H."/>
            <person name="Mckenzie M."/>
            <person name="Knabel M."/>
            <person name="Harris A."/>
            <person name="Allan A."/>
            <person name="Chen A."/>
            <person name="Janssen B."/>
            <person name="Plunkett B."/>
            <person name="Dwamena C."/>
            <person name="Voogd C."/>
            <person name="Leif D."/>
            <person name="Lafferty D."/>
            <person name="Souleyre E."/>
            <person name="Varkonyi-Gasic E."/>
            <person name="Gambi F."/>
            <person name="Hanley J."/>
            <person name="Yao J.-L."/>
            <person name="Cheung J."/>
            <person name="David K."/>
            <person name="Warren B."/>
            <person name="Marsh K."/>
            <person name="Snowden K."/>
            <person name="Lin-Wang K."/>
            <person name="Brian L."/>
            <person name="Martinez-Sanchez M."/>
            <person name="Wang M."/>
            <person name="Ileperuma N."/>
            <person name="Macnee N."/>
            <person name="Campin R."/>
            <person name="Mcatee P."/>
            <person name="Drummond R."/>
            <person name="Espley R."/>
            <person name="Ireland H."/>
            <person name="Wu R."/>
            <person name="Atkinson R."/>
            <person name="Karunairetnam S."/>
            <person name="Bulley S."/>
            <person name="Chunkath S."/>
            <person name="Hanley Z."/>
            <person name="Storey R."/>
            <person name="Thrimawithana A."/>
            <person name="Thomson S."/>
            <person name="David C."/>
            <person name="Testolin R."/>
        </authorList>
    </citation>
    <scope>NUCLEOTIDE SEQUENCE [LARGE SCALE GENOMIC DNA]</scope>
    <source>
        <strain evidence="4">cv. Red5</strain>
        <tissue evidence="3">Young leaf</tissue>
    </source>
</reference>
<comment type="caution">
    <text evidence="3">The sequence shown here is derived from an EMBL/GenBank/DDBJ whole genome shotgun (WGS) entry which is preliminary data.</text>
</comment>
<sequence>MMNYFRSLAAFVLALVLILHFGPRGAQASRLLLAKTPSSAVASQALKDFQPDGKERYKKVDSSFRTIPPSRSNPTQNKSKTHKMAEGSTFRQPTIPPQ</sequence>
<dbReference type="Gramene" id="PSS18151">
    <property type="protein sequence ID" value="PSS18151"/>
    <property type="gene ID" value="CEY00_Acc12856"/>
</dbReference>
<accession>A0A2R6R0J1</accession>
<feature type="signal peptide" evidence="2">
    <location>
        <begin position="1"/>
        <end position="28"/>
    </location>
</feature>
<evidence type="ECO:0000313" key="4">
    <source>
        <dbReference type="Proteomes" id="UP000241394"/>
    </source>
</evidence>
<dbReference type="OMA" id="KNPFKQV"/>
<feature type="compositionally biased region" description="Polar residues" evidence="1">
    <location>
        <begin position="63"/>
        <end position="78"/>
    </location>
</feature>
<feature type="region of interest" description="Disordered" evidence="1">
    <location>
        <begin position="55"/>
        <end position="98"/>
    </location>
</feature>
<evidence type="ECO:0000313" key="3">
    <source>
        <dbReference type="EMBL" id="PSS18151.1"/>
    </source>
</evidence>
<evidence type="ECO:0000256" key="1">
    <source>
        <dbReference type="SAM" id="MobiDB-lite"/>
    </source>
</evidence>
<dbReference type="AlphaFoldDB" id="A0A2R6R0J1"/>
<evidence type="ECO:0000256" key="2">
    <source>
        <dbReference type="SAM" id="SignalP"/>
    </source>
</evidence>
<protein>
    <submittedName>
        <fullName evidence="3">Tyrosine recombinase</fullName>
    </submittedName>
</protein>
<organism evidence="3 4">
    <name type="scientific">Actinidia chinensis var. chinensis</name>
    <name type="common">Chinese soft-hair kiwi</name>
    <dbReference type="NCBI Taxonomy" id="1590841"/>
    <lineage>
        <taxon>Eukaryota</taxon>
        <taxon>Viridiplantae</taxon>
        <taxon>Streptophyta</taxon>
        <taxon>Embryophyta</taxon>
        <taxon>Tracheophyta</taxon>
        <taxon>Spermatophyta</taxon>
        <taxon>Magnoliopsida</taxon>
        <taxon>eudicotyledons</taxon>
        <taxon>Gunneridae</taxon>
        <taxon>Pentapetalae</taxon>
        <taxon>asterids</taxon>
        <taxon>Ericales</taxon>
        <taxon>Actinidiaceae</taxon>
        <taxon>Actinidia</taxon>
    </lineage>
</organism>
<reference evidence="4" key="2">
    <citation type="journal article" date="2018" name="BMC Genomics">
        <title>A manually annotated Actinidia chinensis var. chinensis (kiwifruit) genome highlights the challenges associated with draft genomes and gene prediction in plants.</title>
        <authorList>
            <person name="Pilkington S.M."/>
            <person name="Crowhurst R."/>
            <person name="Hilario E."/>
            <person name="Nardozza S."/>
            <person name="Fraser L."/>
            <person name="Peng Y."/>
            <person name="Gunaseelan K."/>
            <person name="Simpson R."/>
            <person name="Tahir J."/>
            <person name="Deroles S.C."/>
            <person name="Templeton K."/>
            <person name="Luo Z."/>
            <person name="Davy M."/>
            <person name="Cheng C."/>
            <person name="McNeilage M."/>
            <person name="Scaglione D."/>
            <person name="Liu Y."/>
            <person name="Zhang Q."/>
            <person name="Datson P."/>
            <person name="De Silva N."/>
            <person name="Gardiner S.E."/>
            <person name="Bassett H."/>
            <person name="Chagne D."/>
            <person name="McCallum J."/>
            <person name="Dzierzon H."/>
            <person name="Deng C."/>
            <person name="Wang Y.Y."/>
            <person name="Barron L."/>
            <person name="Manako K."/>
            <person name="Bowen J."/>
            <person name="Foster T.M."/>
            <person name="Erridge Z.A."/>
            <person name="Tiffin H."/>
            <person name="Waite C.N."/>
            <person name="Davies K.M."/>
            <person name="Grierson E.P."/>
            <person name="Laing W.A."/>
            <person name="Kirk R."/>
            <person name="Chen X."/>
            <person name="Wood M."/>
            <person name="Montefiori M."/>
            <person name="Brummell D.A."/>
            <person name="Schwinn K.E."/>
            <person name="Catanach A."/>
            <person name="Fullerton C."/>
            <person name="Li D."/>
            <person name="Meiyalaghan S."/>
            <person name="Nieuwenhuizen N."/>
            <person name="Read N."/>
            <person name="Prakash R."/>
            <person name="Hunter D."/>
            <person name="Zhang H."/>
            <person name="McKenzie M."/>
            <person name="Knabel M."/>
            <person name="Harris A."/>
            <person name="Allan A.C."/>
            <person name="Gleave A."/>
            <person name="Chen A."/>
            <person name="Janssen B.J."/>
            <person name="Plunkett B."/>
            <person name="Ampomah-Dwamena C."/>
            <person name="Voogd C."/>
            <person name="Leif D."/>
            <person name="Lafferty D."/>
            <person name="Souleyre E.J.F."/>
            <person name="Varkonyi-Gasic E."/>
            <person name="Gambi F."/>
            <person name="Hanley J."/>
            <person name="Yao J.L."/>
            <person name="Cheung J."/>
            <person name="David K.M."/>
            <person name="Warren B."/>
            <person name="Marsh K."/>
            <person name="Snowden K.C."/>
            <person name="Lin-Wang K."/>
            <person name="Brian L."/>
            <person name="Martinez-Sanchez M."/>
            <person name="Wang M."/>
            <person name="Ileperuma N."/>
            <person name="Macnee N."/>
            <person name="Campin R."/>
            <person name="McAtee P."/>
            <person name="Drummond R.S.M."/>
            <person name="Espley R.V."/>
            <person name="Ireland H.S."/>
            <person name="Wu R."/>
            <person name="Atkinson R.G."/>
            <person name="Karunairetnam S."/>
            <person name="Bulley S."/>
            <person name="Chunkath S."/>
            <person name="Hanley Z."/>
            <person name="Storey R."/>
            <person name="Thrimawithana A.H."/>
            <person name="Thomson S."/>
            <person name="David C."/>
            <person name="Testolin R."/>
            <person name="Huang H."/>
            <person name="Hellens R.P."/>
            <person name="Schaffer R.J."/>
        </authorList>
    </citation>
    <scope>NUCLEOTIDE SEQUENCE [LARGE SCALE GENOMIC DNA]</scope>
    <source>
        <strain evidence="4">cv. Red5</strain>
    </source>
</reference>
<keyword evidence="2" id="KW-0732">Signal</keyword>